<dbReference type="AlphaFoldDB" id="A0A0N0BC49"/>
<gene>
    <name evidence="1" type="ORF">WN51_03967</name>
</gene>
<accession>A0A0N0BC49</accession>
<name>A0A0N0BC49_9HYME</name>
<protein>
    <submittedName>
        <fullName evidence="1">Uncharacterized protein</fullName>
    </submittedName>
</protein>
<dbReference type="EMBL" id="KQ435922">
    <property type="protein sequence ID" value="KOX68481.1"/>
    <property type="molecule type" value="Genomic_DNA"/>
</dbReference>
<reference evidence="1 2" key="1">
    <citation type="submission" date="2015-07" db="EMBL/GenBank/DDBJ databases">
        <title>The genome of Melipona quadrifasciata.</title>
        <authorList>
            <person name="Pan H."/>
            <person name="Kapheim K."/>
        </authorList>
    </citation>
    <scope>NUCLEOTIDE SEQUENCE [LARGE SCALE GENOMIC DNA]</scope>
    <source>
        <strain evidence="1">0111107301</strain>
        <tissue evidence="1">Whole body</tissue>
    </source>
</reference>
<evidence type="ECO:0000313" key="2">
    <source>
        <dbReference type="Proteomes" id="UP000053105"/>
    </source>
</evidence>
<organism evidence="1 2">
    <name type="scientific">Melipona quadrifasciata</name>
    <dbReference type="NCBI Taxonomy" id="166423"/>
    <lineage>
        <taxon>Eukaryota</taxon>
        <taxon>Metazoa</taxon>
        <taxon>Ecdysozoa</taxon>
        <taxon>Arthropoda</taxon>
        <taxon>Hexapoda</taxon>
        <taxon>Insecta</taxon>
        <taxon>Pterygota</taxon>
        <taxon>Neoptera</taxon>
        <taxon>Endopterygota</taxon>
        <taxon>Hymenoptera</taxon>
        <taxon>Apocrita</taxon>
        <taxon>Aculeata</taxon>
        <taxon>Apoidea</taxon>
        <taxon>Anthophila</taxon>
        <taxon>Apidae</taxon>
        <taxon>Melipona</taxon>
    </lineage>
</organism>
<evidence type="ECO:0000313" key="1">
    <source>
        <dbReference type="EMBL" id="KOX68481.1"/>
    </source>
</evidence>
<dbReference type="Proteomes" id="UP000053105">
    <property type="component" value="Unassembled WGS sequence"/>
</dbReference>
<keyword evidence="2" id="KW-1185">Reference proteome</keyword>
<dbReference type="OrthoDB" id="10511905at2759"/>
<proteinExistence type="predicted"/>
<sequence>MYEAERASPRGAVAWLRDKAQGHESSSYAARKRKSVAVAFGFGHRGSPCTGMSGQPLSNGTPGCIKFINEPLTGFVNEPTPMSCSGQAQTRRLLDGVWLCNRLTDERHPTRT</sequence>